<dbReference type="Pfam" id="PF02836">
    <property type="entry name" value="Glyco_hydro_2_C"/>
    <property type="match status" value="1"/>
</dbReference>
<dbReference type="InterPro" id="IPR004199">
    <property type="entry name" value="B-gal_small/dom_5"/>
</dbReference>
<keyword evidence="7" id="KW-0106">Calcium</keyword>
<dbReference type="InterPro" id="IPR036156">
    <property type="entry name" value="Beta-gal/glucu_dom_sf"/>
</dbReference>
<comment type="catalytic activity">
    <reaction evidence="1 10">
        <text>Hydrolysis of terminal non-reducing beta-D-galactose residues in beta-D-galactosides.</text>
        <dbReference type="EC" id="3.2.1.23"/>
    </reaction>
</comment>
<dbReference type="FunFam" id="2.60.40.10:FF:000680">
    <property type="entry name" value="Beta-galactosidase"/>
    <property type="match status" value="1"/>
</dbReference>
<organism evidence="12 13">
    <name type="scientific">Marinifilum breve</name>
    <dbReference type="NCBI Taxonomy" id="2184082"/>
    <lineage>
        <taxon>Bacteria</taxon>
        <taxon>Pseudomonadati</taxon>
        <taxon>Bacteroidota</taxon>
        <taxon>Bacteroidia</taxon>
        <taxon>Marinilabiliales</taxon>
        <taxon>Marinifilaceae</taxon>
    </lineage>
</organism>
<dbReference type="SUPFAM" id="SSF49785">
    <property type="entry name" value="Galactose-binding domain-like"/>
    <property type="match status" value="1"/>
</dbReference>
<dbReference type="Gene3D" id="2.70.98.10">
    <property type="match status" value="1"/>
</dbReference>
<dbReference type="Gene3D" id="2.60.120.260">
    <property type="entry name" value="Galactose-binding domain-like"/>
    <property type="match status" value="1"/>
</dbReference>
<evidence type="ECO:0000256" key="9">
    <source>
        <dbReference type="ARBA" id="ARBA00032230"/>
    </source>
</evidence>
<dbReference type="Pfam" id="PF02929">
    <property type="entry name" value="Bgal_small_N"/>
    <property type="match status" value="1"/>
</dbReference>
<evidence type="ECO:0000259" key="11">
    <source>
        <dbReference type="SMART" id="SM01038"/>
    </source>
</evidence>
<dbReference type="PANTHER" id="PTHR46323:SF2">
    <property type="entry name" value="BETA-GALACTOSIDASE"/>
    <property type="match status" value="1"/>
</dbReference>
<dbReference type="PANTHER" id="PTHR46323">
    <property type="entry name" value="BETA-GALACTOSIDASE"/>
    <property type="match status" value="1"/>
</dbReference>
<evidence type="ECO:0000256" key="6">
    <source>
        <dbReference type="ARBA" id="ARBA00022801"/>
    </source>
</evidence>
<name>A0A2V4AG88_9BACT</name>
<dbReference type="PROSITE" id="PS00608">
    <property type="entry name" value="GLYCOSYL_HYDROL_F2_2"/>
    <property type="match status" value="1"/>
</dbReference>
<sequence>MQSTLKRASWFIIILLITMNIYAQRPKDWENPLVTGINKLPARSTMYSFDSQEDALKGVRETSDRLLSLNGEWNFKFTPTPEQASKDFQLQEVEGWDRIQVPSNWELQGYGTAIYTNIVYPFVVNPPLIDPADNPVGCYQRSFSLPENWDGMNVKLHFGGVSSAFYVWVNGDFVGYSQGSRLPSEFDITTKLKKGKNNVSVKVFRWCDGSYLEDQDHWRLSGIHREILLLAEPAMHINDFFVQTRLDEEYKDAKLEIRPNIYWDGSTELKGAKLEAMLYDADEKAVFDQPLELAVEKIVKEKYPRLDNVKFALMEKKVSNPLKWTAETPNLYTLVFALKDAEGKLLEAKSTKVGFRSVEASADGELLVNGRSVLMYGVNRHDHHPVRGKAVTRKDMLEEILLMKQFNINAIRTCHYPNDPYFYDLCDQYGIYVMDEANLETHGQGGLLSNKADWNHAYMERAIRMVERDKNHPSVIFWSLGNESGRGPNHAAMASWIRDYDISRLVHYEPAQGNHHLKGYIPPGEPNYPHHDDRLANPRDLDYVDVVGRFYPSPQSALKIARQKGDHRPVIFSEYAHSMGNSTGNFKEFWETFRSHKRLVGGYIWDWRDQGLLKKNEKGEAFFAYGGDFGDKINSGNFCINGVVDPNLVPHPALWEVKKAFQPVAIAWSNRKENIILLSNRHFFKTLDHCELHYSLTEDGKEVKSGKVEIESLAAGESAVLELPVSELKRKQEGAEYFVSLSVRLKEAASWAKAGHEIASEQLALEWNARAVKNLDGTKLSPISYQWKDSLLWVEGKDFSLRMNQRTGSLDSYAYKKEVLIQEPSLLPEFWRPQTDNDRRGAKTHKKLGLWKKATLNAKPESFVLEQIRESEIKVSVTFLFADGNAKWKADYHIFGNGFVKAEIHMDADSTLPNLPRIGQSLALPNTFEQIKWLGRGPFENYCDRKSASFIGLYEQKLESFMEEYVYPQENANRSDVRWMSFRNKQNSGIQILGEQGLNMSARKHNWQQIEAAMHPYELPETNFIRLQIDGEHMGVGGNDSWSKNASPIKKYRIKAGKYSYSYWLKPMNAKSKENRKRIFY</sequence>
<dbReference type="InterPro" id="IPR023230">
    <property type="entry name" value="Glyco_hydro_2_CS"/>
</dbReference>
<dbReference type="EMBL" id="QFLI01000001">
    <property type="protein sequence ID" value="PXY03124.1"/>
    <property type="molecule type" value="Genomic_DNA"/>
</dbReference>
<comment type="subunit">
    <text evidence="4">Monomer.</text>
</comment>
<dbReference type="InterPro" id="IPR006104">
    <property type="entry name" value="Glyco_hydro_2_N"/>
</dbReference>
<dbReference type="EC" id="3.2.1.23" evidence="5 10"/>
<comment type="cofactor">
    <cofactor evidence="2">
        <name>Ca(2+)</name>
        <dbReference type="ChEBI" id="CHEBI:29108"/>
    </cofactor>
</comment>
<dbReference type="Pfam" id="PF02837">
    <property type="entry name" value="Glyco_hydro_2_N"/>
    <property type="match status" value="1"/>
</dbReference>
<dbReference type="InterPro" id="IPR013783">
    <property type="entry name" value="Ig-like_fold"/>
</dbReference>
<evidence type="ECO:0000256" key="1">
    <source>
        <dbReference type="ARBA" id="ARBA00001412"/>
    </source>
</evidence>
<dbReference type="SUPFAM" id="SSF49303">
    <property type="entry name" value="beta-Galactosidase/glucuronidase domain"/>
    <property type="match status" value="2"/>
</dbReference>
<dbReference type="InterPro" id="IPR006102">
    <property type="entry name" value="Ig-like_GH2"/>
</dbReference>
<gene>
    <name evidence="12" type="ORF">DF185_03290</name>
</gene>
<dbReference type="Proteomes" id="UP000248079">
    <property type="component" value="Unassembled WGS sequence"/>
</dbReference>
<dbReference type="Pfam" id="PF16353">
    <property type="entry name" value="LacZ_4"/>
    <property type="match status" value="1"/>
</dbReference>
<comment type="similarity">
    <text evidence="3 10">Belongs to the glycosyl hydrolase 2 family.</text>
</comment>
<dbReference type="SMART" id="SM01038">
    <property type="entry name" value="Bgal_small_N"/>
    <property type="match status" value="1"/>
</dbReference>
<reference evidence="12 13" key="1">
    <citation type="submission" date="2018-05" db="EMBL/GenBank/DDBJ databases">
        <title>Marinifilum breve JC075T sp. nov., a marine bacterium isolated from Yongle Blue Hole in the South China Sea.</title>
        <authorList>
            <person name="Fu T."/>
        </authorList>
    </citation>
    <scope>NUCLEOTIDE SEQUENCE [LARGE SCALE GENOMIC DNA]</scope>
    <source>
        <strain evidence="12 13">JC075</strain>
    </source>
</reference>
<dbReference type="InterPro" id="IPR011013">
    <property type="entry name" value="Gal_mutarotase_sf_dom"/>
</dbReference>
<dbReference type="InterPro" id="IPR006101">
    <property type="entry name" value="Glyco_hydro_2"/>
</dbReference>
<keyword evidence="6 10" id="KW-0378">Hydrolase</keyword>
<evidence type="ECO:0000256" key="5">
    <source>
        <dbReference type="ARBA" id="ARBA00012756"/>
    </source>
</evidence>
<dbReference type="SUPFAM" id="SSF74650">
    <property type="entry name" value="Galactose mutarotase-like"/>
    <property type="match status" value="1"/>
</dbReference>
<dbReference type="GO" id="GO:0004565">
    <property type="term" value="F:beta-galactosidase activity"/>
    <property type="evidence" value="ECO:0007669"/>
    <property type="project" value="UniProtKB-EC"/>
</dbReference>
<accession>A0A2V4AG88</accession>
<dbReference type="OrthoDB" id="9801077at2"/>
<evidence type="ECO:0000256" key="4">
    <source>
        <dbReference type="ARBA" id="ARBA00011245"/>
    </source>
</evidence>
<evidence type="ECO:0000256" key="10">
    <source>
        <dbReference type="RuleBase" id="RU361154"/>
    </source>
</evidence>
<evidence type="ECO:0000256" key="3">
    <source>
        <dbReference type="ARBA" id="ARBA00007401"/>
    </source>
</evidence>
<dbReference type="GO" id="GO:0030246">
    <property type="term" value="F:carbohydrate binding"/>
    <property type="evidence" value="ECO:0007669"/>
    <property type="project" value="InterPro"/>
</dbReference>
<dbReference type="InterPro" id="IPR017853">
    <property type="entry name" value="GH"/>
</dbReference>
<dbReference type="PROSITE" id="PS00719">
    <property type="entry name" value="GLYCOSYL_HYDROL_F2_1"/>
    <property type="match status" value="1"/>
</dbReference>
<dbReference type="InterPro" id="IPR032312">
    <property type="entry name" value="LacZ_4"/>
</dbReference>
<dbReference type="Pfam" id="PF00703">
    <property type="entry name" value="Glyco_hydro_2"/>
    <property type="match status" value="1"/>
</dbReference>
<dbReference type="Gene3D" id="2.60.40.10">
    <property type="entry name" value="Immunoglobulins"/>
    <property type="match status" value="2"/>
</dbReference>
<dbReference type="SUPFAM" id="SSF51445">
    <property type="entry name" value="(Trans)glycosidases"/>
    <property type="match status" value="1"/>
</dbReference>
<evidence type="ECO:0000313" key="13">
    <source>
        <dbReference type="Proteomes" id="UP000248079"/>
    </source>
</evidence>
<evidence type="ECO:0000313" key="12">
    <source>
        <dbReference type="EMBL" id="PXY03124.1"/>
    </source>
</evidence>
<dbReference type="InterPro" id="IPR014718">
    <property type="entry name" value="GH-type_carb-bd"/>
</dbReference>
<feature type="domain" description="Beta galactosidase small chain/" evidence="11">
    <location>
        <begin position="793"/>
        <end position="1066"/>
    </location>
</feature>
<dbReference type="InterPro" id="IPR050347">
    <property type="entry name" value="Bact_Beta-galactosidase"/>
</dbReference>
<evidence type="ECO:0000256" key="2">
    <source>
        <dbReference type="ARBA" id="ARBA00001913"/>
    </source>
</evidence>
<dbReference type="Gene3D" id="3.20.20.80">
    <property type="entry name" value="Glycosidases"/>
    <property type="match status" value="1"/>
</dbReference>
<dbReference type="RefSeq" id="WP_110359279.1">
    <property type="nucleotide sequence ID" value="NZ_QFLI01000001.1"/>
</dbReference>
<dbReference type="InterPro" id="IPR023232">
    <property type="entry name" value="Glyco_hydro_2_AS"/>
</dbReference>
<protein>
    <recommendedName>
        <fullName evidence="5 10">Beta-galactosidase</fullName>
        <ecNumber evidence="5 10">3.2.1.23</ecNumber>
    </recommendedName>
    <alternativeName>
        <fullName evidence="9 10">Lactase</fullName>
    </alternativeName>
</protein>
<evidence type="ECO:0000256" key="7">
    <source>
        <dbReference type="ARBA" id="ARBA00022837"/>
    </source>
</evidence>
<proteinExistence type="inferred from homology"/>
<dbReference type="InterPro" id="IPR006103">
    <property type="entry name" value="Glyco_hydro_2_cat"/>
</dbReference>
<dbReference type="InterPro" id="IPR008979">
    <property type="entry name" value="Galactose-bd-like_sf"/>
</dbReference>
<comment type="caution">
    <text evidence="12">The sequence shown here is derived from an EMBL/GenBank/DDBJ whole genome shotgun (WGS) entry which is preliminary data.</text>
</comment>
<keyword evidence="13" id="KW-1185">Reference proteome</keyword>
<dbReference type="GO" id="GO:0009341">
    <property type="term" value="C:beta-galactosidase complex"/>
    <property type="evidence" value="ECO:0007669"/>
    <property type="project" value="InterPro"/>
</dbReference>
<dbReference type="GO" id="GO:0005990">
    <property type="term" value="P:lactose catabolic process"/>
    <property type="evidence" value="ECO:0007669"/>
    <property type="project" value="TreeGrafter"/>
</dbReference>
<dbReference type="AlphaFoldDB" id="A0A2V4AG88"/>
<dbReference type="PRINTS" id="PR00132">
    <property type="entry name" value="GLHYDRLASE2"/>
</dbReference>
<evidence type="ECO:0000256" key="8">
    <source>
        <dbReference type="ARBA" id="ARBA00023295"/>
    </source>
</evidence>
<keyword evidence="8 10" id="KW-0326">Glycosidase</keyword>